<protein>
    <submittedName>
        <fullName evidence="2">Flagellar protein</fullName>
    </submittedName>
</protein>
<dbReference type="InterPro" id="IPR009420">
    <property type="entry name" value="FlhE"/>
</dbReference>
<gene>
    <name evidence="2" type="ORF">BIY26_00070</name>
</gene>
<evidence type="ECO:0000313" key="2">
    <source>
        <dbReference type="EMBL" id="RLM29455.1"/>
    </source>
</evidence>
<name>A0AAE8JQ22_9GAMM</name>
<dbReference type="Pfam" id="PF06366">
    <property type="entry name" value="FlhE"/>
    <property type="match status" value="1"/>
</dbReference>
<proteinExistence type="predicted"/>
<sequence>MRLARIAVAALFIIVPAAVFATPGAWNASQRGVVLEHRGVTASSPAFLPSPNMAVGSEKSVTLIYWRYESLSPEPVGLIVRLCTLRRCVKLDGASGQTRSFSGVPANSEFRFIYYIEGGGRLNRAFNVNSISLAVNYK</sequence>
<evidence type="ECO:0000313" key="3">
    <source>
        <dbReference type="Proteomes" id="UP000285972"/>
    </source>
</evidence>
<dbReference type="KEGG" id="bgj:AWC36_09890"/>
<evidence type="ECO:0000256" key="1">
    <source>
        <dbReference type="SAM" id="SignalP"/>
    </source>
</evidence>
<dbReference type="GeneID" id="70907110"/>
<dbReference type="EMBL" id="MJLX01000001">
    <property type="protein sequence ID" value="RLM29455.1"/>
    <property type="molecule type" value="Genomic_DNA"/>
</dbReference>
<accession>A0AAE8JQ22</accession>
<reference evidence="2 3" key="1">
    <citation type="submission" date="2016-09" db="EMBL/GenBank/DDBJ databases">
        <authorList>
            <person name="Doonan J."/>
            <person name="Pachebat J.A."/>
            <person name="Golyshin P.N."/>
            <person name="Denman S."/>
            <person name="Mcdonald J.E."/>
        </authorList>
    </citation>
    <scope>NUCLEOTIDE SEQUENCE [LARGE SCALE GENOMIC DNA]</scope>
    <source>
        <strain evidence="2 3">FRB141</strain>
    </source>
</reference>
<dbReference type="Proteomes" id="UP000285972">
    <property type="component" value="Unassembled WGS sequence"/>
</dbReference>
<feature type="chain" id="PRO_5042204098" evidence="1">
    <location>
        <begin position="22"/>
        <end position="138"/>
    </location>
</feature>
<dbReference type="RefSeq" id="WP_095834303.1">
    <property type="nucleotide sequence ID" value="NZ_CP014137.1"/>
</dbReference>
<keyword evidence="2" id="KW-0966">Cell projection</keyword>
<comment type="caution">
    <text evidence="2">The sequence shown here is derived from an EMBL/GenBank/DDBJ whole genome shotgun (WGS) entry which is preliminary data.</text>
</comment>
<keyword evidence="2" id="KW-0282">Flagellum</keyword>
<organism evidence="2 3">
    <name type="scientific">Brenneria goodwinii</name>
    <dbReference type="NCBI Taxonomy" id="1109412"/>
    <lineage>
        <taxon>Bacteria</taxon>
        <taxon>Pseudomonadati</taxon>
        <taxon>Pseudomonadota</taxon>
        <taxon>Gammaproteobacteria</taxon>
        <taxon>Enterobacterales</taxon>
        <taxon>Pectobacteriaceae</taxon>
        <taxon>Brenneria</taxon>
    </lineage>
</organism>
<keyword evidence="1" id="KW-0732">Signal</keyword>
<keyword evidence="2" id="KW-0969">Cilium</keyword>
<dbReference type="AlphaFoldDB" id="A0AAE8JQ22"/>
<feature type="signal peptide" evidence="1">
    <location>
        <begin position="1"/>
        <end position="21"/>
    </location>
</feature>